<keyword evidence="2" id="KW-0378">Hydrolase</keyword>
<dbReference type="Pfam" id="PF00233">
    <property type="entry name" value="PDEase_I"/>
    <property type="match status" value="1"/>
</dbReference>
<dbReference type="InterPro" id="IPR023174">
    <property type="entry name" value="PDEase_CS"/>
</dbReference>
<feature type="binding site" evidence="3">
    <location>
        <position position="17"/>
    </location>
    <ligand>
        <name>Zn(2+)</name>
        <dbReference type="ChEBI" id="CHEBI:29105"/>
        <label>2</label>
    </ligand>
</feature>
<dbReference type="PROSITE" id="PS00126">
    <property type="entry name" value="PDEASE_I_1"/>
    <property type="match status" value="1"/>
</dbReference>
<evidence type="ECO:0000256" key="1">
    <source>
        <dbReference type="ARBA" id="ARBA00022723"/>
    </source>
</evidence>
<dbReference type="GO" id="GO:0004114">
    <property type="term" value="F:3',5'-cyclic-nucleotide phosphodiesterase activity"/>
    <property type="evidence" value="ECO:0007669"/>
    <property type="project" value="InterPro"/>
</dbReference>
<keyword evidence="6" id="KW-1185">Reference proteome</keyword>
<dbReference type="OrthoDB" id="546632at2759"/>
<comment type="caution">
    <text evidence="5">The sequence shown here is derived from an EMBL/GenBank/DDBJ whole genome shotgun (WGS) entry which is preliminary data.</text>
</comment>
<protein>
    <recommendedName>
        <fullName evidence="4">PDEase domain-containing protein</fullName>
    </recommendedName>
</protein>
<evidence type="ECO:0000256" key="3">
    <source>
        <dbReference type="PIRSR" id="PIRSR623088-3"/>
    </source>
</evidence>
<feature type="domain" description="PDEase" evidence="4">
    <location>
        <begin position="1"/>
        <end position="207"/>
    </location>
</feature>
<feature type="binding site" evidence="3">
    <location>
        <position position="131"/>
    </location>
    <ligand>
        <name>Zn(2+)</name>
        <dbReference type="ChEBI" id="CHEBI:29105"/>
        <label>1</label>
    </ligand>
</feature>
<feature type="non-terminal residue" evidence="5">
    <location>
        <position position="1"/>
    </location>
</feature>
<evidence type="ECO:0000313" key="5">
    <source>
        <dbReference type="EMBL" id="KAG0142098.1"/>
    </source>
</evidence>
<dbReference type="PRINTS" id="PR00387">
    <property type="entry name" value="PDIESTERASE1"/>
</dbReference>
<gene>
    <name evidence="5" type="ORF">CROQUDRAFT_50782</name>
</gene>
<dbReference type="InterPro" id="IPR002073">
    <property type="entry name" value="PDEase_catalytic_dom"/>
</dbReference>
<dbReference type="GO" id="GO:0007165">
    <property type="term" value="P:signal transduction"/>
    <property type="evidence" value="ECO:0007669"/>
    <property type="project" value="InterPro"/>
</dbReference>
<reference evidence="5" key="1">
    <citation type="submission" date="2013-11" db="EMBL/GenBank/DDBJ databases">
        <title>Genome sequence of the fusiform rust pathogen reveals effectors for host alternation and coevolution with pine.</title>
        <authorList>
            <consortium name="DOE Joint Genome Institute"/>
            <person name="Smith K."/>
            <person name="Pendleton A."/>
            <person name="Kubisiak T."/>
            <person name="Anderson C."/>
            <person name="Salamov A."/>
            <person name="Aerts A."/>
            <person name="Riley R."/>
            <person name="Clum A."/>
            <person name="Lindquist E."/>
            <person name="Ence D."/>
            <person name="Campbell M."/>
            <person name="Kronenberg Z."/>
            <person name="Feau N."/>
            <person name="Dhillon B."/>
            <person name="Hamelin R."/>
            <person name="Burleigh J."/>
            <person name="Smith J."/>
            <person name="Yandell M."/>
            <person name="Nelson C."/>
            <person name="Grigoriev I."/>
            <person name="Davis J."/>
        </authorList>
    </citation>
    <scope>NUCLEOTIDE SEQUENCE</scope>
    <source>
        <strain evidence="5">G11</strain>
    </source>
</reference>
<dbReference type="PROSITE" id="PS51845">
    <property type="entry name" value="PDEASE_I_2"/>
    <property type="match status" value="1"/>
</dbReference>
<dbReference type="PANTHER" id="PTHR11347">
    <property type="entry name" value="CYCLIC NUCLEOTIDE PHOSPHODIESTERASE"/>
    <property type="match status" value="1"/>
</dbReference>
<organism evidence="5 6">
    <name type="scientific">Cronartium quercuum f. sp. fusiforme G11</name>
    <dbReference type="NCBI Taxonomy" id="708437"/>
    <lineage>
        <taxon>Eukaryota</taxon>
        <taxon>Fungi</taxon>
        <taxon>Dikarya</taxon>
        <taxon>Basidiomycota</taxon>
        <taxon>Pucciniomycotina</taxon>
        <taxon>Pucciniomycetes</taxon>
        <taxon>Pucciniales</taxon>
        <taxon>Coleosporiaceae</taxon>
        <taxon>Cronartium</taxon>
    </lineage>
</organism>
<dbReference type="SUPFAM" id="SSF109604">
    <property type="entry name" value="HD-domain/PDEase-like"/>
    <property type="match status" value="1"/>
</dbReference>
<dbReference type="Gene3D" id="1.10.1300.10">
    <property type="entry name" value="3'5'-cyclic nucleotide phosphodiesterase, catalytic domain"/>
    <property type="match status" value="1"/>
</dbReference>
<dbReference type="EMBL" id="MU167360">
    <property type="protein sequence ID" value="KAG0142098.1"/>
    <property type="molecule type" value="Genomic_DNA"/>
</dbReference>
<dbReference type="AlphaFoldDB" id="A0A9P6NDM2"/>
<accession>A0A9P6NDM2</accession>
<feature type="binding site" evidence="3">
    <location>
        <position position="16"/>
    </location>
    <ligand>
        <name>Zn(2+)</name>
        <dbReference type="ChEBI" id="CHEBI:29105"/>
        <label>1</label>
    </ligand>
</feature>
<dbReference type="InterPro" id="IPR023088">
    <property type="entry name" value="PDEase"/>
</dbReference>
<evidence type="ECO:0000256" key="2">
    <source>
        <dbReference type="ARBA" id="ARBA00022801"/>
    </source>
</evidence>
<dbReference type="GO" id="GO:0046872">
    <property type="term" value="F:metal ion binding"/>
    <property type="evidence" value="ECO:0007669"/>
    <property type="project" value="UniProtKB-KW"/>
</dbReference>
<evidence type="ECO:0000313" key="6">
    <source>
        <dbReference type="Proteomes" id="UP000886653"/>
    </source>
</evidence>
<name>A0A9P6NDM2_9BASI</name>
<proteinExistence type="predicted"/>
<dbReference type="InterPro" id="IPR036971">
    <property type="entry name" value="PDEase_catalytic_dom_sf"/>
</dbReference>
<dbReference type="Proteomes" id="UP000886653">
    <property type="component" value="Unassembled WGS sequence"/>
</dbReference>
<sequence>LDEVTVWALLLAAAGHDVGHPGLSNAFMVNARTPISHVFSDGSVLENFHRITFTRMLREHGFEKLVDGHPGFRRVVAGSVLATDMGRHFPIVEELKALGTRWLNEPDDETTPFATLDEKVTITAGLIKCGDISNSSRPHHISLTWSSCLLTEWSRQAALENDLQLPVSVVTLDPAEKRAQAKSQIGFTTLFVLPLFSVMEALSPIGE</sequence>
<evidence type="ECO:0000259" key="4">
    <source>
        <dbReference type="PROSITE" id="PS51845"/>
    </source>
</evidence>
<keyword evidence="1 3" id="KW-0479">Metal-binding</keyword>
<feature type="binding site" evidence="3">
    <location>
        <position position="17"/>
    </location>
    <ligand>
        <name>Zn(2+)</name>
        <dbReference type="ChEBI" id="CHEBI:29105"/>
        <label>1</label>
    </ligand>
</feature>